<feature type="domain" description="Sulfatase N-terminal" evidence="5">
    <location>
        <begin position="19"/>
        <end position="298"/>
    </location>
</feature>
<name>A0A318RBE3_WILLI</name>
<dbReference type="RefSeq" id="WP_110472875.1">
    <property type="nucleotide sequence ID" value="NZ_QJSP01000028.1"/>
</dbReference>
<gene>
    <name evidence="6" type="ORF">DFR67_12830</name>
</gene>
<reference evidence="6 7" key="1">
    <citation type="submission" date="2018-06" db="EMBL/GenBank/DDBJ databases">
        <title>Genomic Encyclopedia of Type Strains, Phase IV (KMG-IV): sequencing the most valuable type-strain genomes for metagenomic binning, comparative biology and taxonomic classification.</title>
        <authorList>
            <person name="Goeker M."/>
        </authorList>
    </citation>
    <scope>NUCLEOTIDE SEQUENCE [LARGE SCALE GENOMIC DNA]</scope>
    <source>
        <strain evidence="6 7">DSM 45521</strain>
    </source>
</reference>
<dbReference type="GO" id="GO:0008484">
    <property type="term" value="F:sulfuric ester hydrolase activity"/>
    <property type="evidence" value="ECO:0007669"/>
    <property type="project" value="TreeGrafter"/>
</dbReference>
<evidence type="ECO:0000313" key="6">
    <source>
        <dbReference type="EMBL" id="PYE11904.1"/>
    </source>
</evidence>
<dbReference type="OrthoDB" id="9777306at2"/>
<evidence type="ECO:0000256" key="3">
    <source>
        <dbReference type="ARBA" id="ARBA00022801"/>
    </source>
</evidence>
<dbReference type="GO" id="GO:0005737">
    <property type="term" value="C:cytoplasm"/>
    <property type="evidence" value="ECO:0007669"/>
    <property type="project" value="TreeGrafter"/>
</dbReference>
<evidence type="ECO:0000313" key="7">
    <source>
        <dbReference type="Proteomes" id="UP000247591"/>
    </source>
</evidence>
<sequence>MTGNLAATGKEDAATGKENVLLVHWHDLGRHLELYGASGAHCPNLERLASEGVLLTGAHATAPLCSPSRGSLLTGRYPHSNGVVGLAHHGWEYREGVRTLPQILGAGGWHSALFGMQHESAVPGRLGYDDYDVTDSDCDYVVDRAEEWLKNTAQRRDAGDTTPFLLNTGFFEVHRPYSPDRYPVPDPNAFDVPDYLPDTAEVRGDLAAFHGSIEVADAATGRLLEALDASGFAEDTWVVFFTDHGEAFPGAKSTLYDRGTGISFIVRPPRARSIAPIRYEGLFSGVDLVPTLLELVGVEVPAEVEGVSHAAVFSGADRETVVRDAVFTQKNYHDSYDPIRAVRTADFSFIENFASRRALELPLDIADSPSGRALDGSHLGPRSAKELYDLRSDPGEVNNLAGDPAYADVQSRLEDRLHAWQKELGDTVTSDAEGSAIAAEFMQRYKATLGDKEAVPRSPKGRDRQLQTRTVRATE</sequence>
<dbReference type="CDD" id="cd16027">
    <property type="entry name" value="SGSH"/>
    <property type="match status" value="1"/>
</dbReference>
<feature type="region of interest" description="Disordered" evidence="4">
    <location>
        <begin position="449"/>
        <end position="475"/>
    </location>
</feature>
<dbReference type="InterPro" id="IPR017850">
    <property type="entry name" value="Alkaline_phosphatase_core_sf"/>
</dbReference>
<evidence type="ECO:0000256" key="4">
    <source>
        <dbReference type="SAM" id="MobiDB-lite"/>
    </source>
</evidence>
<dbReference type="PANTHER" id="PTHR45953:SF1">
    <property type="entry name" value="IDURONATE 2-SULFATASE"/>
    <property type="match status" value="1"/>
</dbReference>
<dbReference type="InterPro" id="IPR000917">
    <property type="entry name" value="Sulfatase_N"/>
</dbReference>
<dbReference type="PROSITE" id="PS00523">
    <property type="entry name" value="SULFATASE_1"/>
    <property type="match status" value="1"/>
</dbReference>
<comment type="similarity">
    <text evidence="1">Belongs to the sulfatase family.</text>
</comment>
<dbReference type="EMBL" id="QJSP01000028">
    <property type="protein sequence ID" value="PYE11904.1"/>
    <property type="molecule type" value="Genomic_DNA"/>
</dbReference>
<comment type="caution">
    <text evidence="6">The sequence shown here is derived from an EMBL/GenBank/DDBJ whole genome shotgun (WGS) entry which is preliminary data.</text>
</comment>
<dbReference type="GO" id="GO:0046872">
    <property type="term" value="F:metal ion binding"/>
    <property type="evidence" value="ECO:0007669"/>
    <property type="project" value="UniProtKB-KW"/>
</dbReference>
<evidence type="ECO:0000259" key="5">
    <source>
        <dbReference type="Pfam" id="PF00884"/>
    </source>
</evidence>
<dbReference type="PANTHER" id="PTHR45953">
    <property type="entry name" value="IDURONATE 2-SULFATASE"/>
    <property type="match status" value="1"/>
</dbReference>
<dbReference type="Pfam" id="PF00884">
    <property type="entry name" value="Sulfatase"/>
    <property type="match status" value="1"/>
</dbReference>
<dbReference type="AlphaFoldDB" id="A0A318RBE3"/>
<dbReference type="InterPro" id="IPR024607">
    <property type="entry name" value="Sulfatase_CS"/>
</dbReference>
<proteinExistence type="inferred from homology"/>
<keyword evidence="7" id="KW-1185">Reference proteome</keyword>
<evidence type="ECO:0000256" key="1">
    <source>
        <dbReference type="ARBA" id="ARBA00008779"/>
    </source>
</evidence>
<evidence type="ECO:0000256" key="2">
    <source>
        <dbReference type="ARBA" id="ARBA00022723"/>
    </source>
</evidence>
<keyword evidence="2" id="KW-0479">Metal-binding</keyword>
<dbReference type="Proteomes" id="UP000247591">
    <property type="component" value="Unassembled WGS sequence"/>
</dbReference>
<keyword evidence="3" id="KW-0378">Hydrolase</keyword>
<organism evidence="6 7">
    <name type="scientific">Williamsia limnetica</name>
    <dbReference type="NCBI Taxonomy" id="882452"/>
    <lineage>
        <taxon>Bacteria</taxon>
        <taxon>Bacillati</taxon>
        <taxon>Actinomycetota</taxon>
        <taxon>Actinomycetes</taxon>
        <taxon>Mycobacteriales</taxon>
        <taxon>Nocardiaceae</taxon>
        <taxon>Williamsia</taxon>
    </lineage>
</organism>
<protein>
    <submittedName>
        <fullName evidence="6">Arylsulfatase A-like enzyme</fullName>
    </submittedName>
</protein>
<dbReference type="SUPFAM" id="SSF53649">
    <property type="entry name" value="Alkaline phosphatase-like"/>
    <property type="match status" value="1"/>
</dbReference>
<accession>A0A318RBE3</accession>
<dbReference type="Gene3D" id="3.40.720.10">
    <property type="entry name" value="Alkaline Phosphatase, subunit A"/>
    <property type="match status" value="1"/>
</dbReference>